<dbReference type="PANTHER" id="PTHR13479">
    <property type="entry name" value="30S RIBOSOMAL PROTEIN S18"/>
    <property type="match status" value="1"/>
</dbReference>
<evidence type="ECO:0000256" key="3">
    <source>
        <dbReference type="ARBA" id="ARBA00023274"/>
    </source>
</evidence>
<comment type="similarity">
    <text evidence="1 4 5">Belongs to the bacterial ribosomal protein bS18 family.</text>
</comment>
<protein>
    <recommendedName>
        <fullName evidence="4">Small ribosomal subunit protein bS18</fullName>
    </recommendedName>
</protein>
<sequence length="71" mass="8388">MNNKKKTKECHFCTNNSNPDYKDSKTLYGFVNYYMKIIGKKRTGICSWHQRKLTTAIKRARKMALLGFTHK</sequence>
<comment type="caution">
    <text evidence="6">The sequence shown here is derived from an EMBL/GenBank/DDBJ whole genome shotgun (WGS) entry which is preliminary data.</text>
</comment>
<dbReference type="Gene3D" id="4.10.640.10">
    <property type="entry name" value="Ribosomal protein S18"/>
    <property type="match status" value="1"/>
</dbReference>
<reference evidence="6 7" key="1">
    <citation type="journal article" date="2017" name="ISME J.">
        <title>Potential for microbial H2 and metal transformations associated with novel bacteria and archaea in deep terrestrial subsurface sediments.</title>
        <authorList>
            <person name="Hernsdorf A.W."/>
            <person name="Amano Y."/>
            <person name="Miyakawa K."/>
            <person name="Ise K."/>
            <person name="Suzuki Y."/>
            <person name="Anantharaman K."/>
            <person name="Probst A."/>
            <person name="Burstein D."/>
            <person name="Thomas B.C."/>
            <person name="Banfield J.F."/>
        </authorList>
    </citation>
    <scope>NUCLEOTIDE SEQUENCE [LARGE SCALE GENOMIC DNA]</scope>
    <source>
        <strain evidence="6">HGW-Falkowbacteria-1</strain>
    </source>
</reference>
<dbReference type="GO" id="GO:0070181">
    <property type="term" value="F:small ribosomal subunit rRNA binding"/>
    <property type="evidence" value="ECO:0007669"/>
    <property type="project" value="TreeGrafter"/>
</dbReference>
<evidence type="ECO:0000313" key="7">
    <source>
        <dbReference type="Proteomes" id="UP000233517"/>
    </source>
</evidence>
<evidence type="ECO:0000256" key="5">
    <source>
        <dbReference type="RuleBase" id="RU003910"/>
    </source>
</evidence>
<accession>A0A2N2E905</accession>
<keyword evidence="3 4" id="KW-0687">Ribonucleoprotein</keyword>
<dbReference type="PRINTS" id="PR00974">
    <property type="entry name" value="RIBOSOMALS18"/>
</dbReference>
<evidence type="ECO:0000256" key="1">
    <source>
        <dbReference type="ARBA" id="ARBA00005589"/>
    </source>
</evidence>
<dbReference type="EMBL" id="PHAI01000003">
    <property type="protein sequence ID" value="PKM91152.1"/>
    <property type="molecule type" value="Genomic_DNA"/>
</dbReference>
<dbReference type="Pfam" id="PF01084">
    <property type="entry name" value="Ribosomal_S18"/>
    <property type="match status" value="1"/>
</dbReference>
<gene>
    <name evidence="4 6" type="primary">rpsR</name>
    <name evidence="6" type="ORF">CVU82_03820</name>
</gene>
<dbReference type="PANTHER" id="PTHR13479:SF40">
    <property type="entry name" value="SMALL RIBOSOMAL SUBUNIT PROTEIN BS18M"/>
    <property type="match status" value="1"/>
</dbReference>
<dbReference type="AlphaFoldDB" id="A0A2N2E905"/>
<evidence type="ECO:0000256" key="4">
    <source>
        <dbReference type="HAMAP-Rule" id="MF_00270"/>
    </source>
</evidence>
<organism evidence="6 7">
    <name type="scientific">Candidatus Falkowbacteria bacterium HGW-Falkowbacteria-1</name>
    <dbReference type="NCBI Taxonomy" id="2013768"/>
    <lineage>
        <taxon>Bacteria</taxon>
        <taxon>Candidatus Falkowiibacteriota</taxon>
    </lineage>
</organism>
<evidence type="ECO:0000256" key="2">
    <source>
        <dbReference type="ARBA" id="ARBA00022980"/>
    </source>
</evidence>
<dbReference type="GO" id="GO:0003735">
    <property type="term" value="F:structural constituent of ribosome"/>
    <property type="evidence" value="ECO:0007669"/>
    <property type="project" value="InterPro"/>
</dbReference>
<keyword evidence="2 4" id="KW-0689">Ribosomal protein</keyword>
<dbReference type="InterPro" id="IPR036870">
    <property type="entry name" value="Ribosomal_bS18_sf"/>
</dbReference>
<evidence type="ECO:0000313" key="6">
    <source>
        <dbReference type="EMBL" id="PKM91152.1"/>
    </source>
</evidence>
<name>A0A2N2E905_9BACT</name>
<comment type="function">
    <text evidence="4">Binds as a heterodimer with protein bS6 to the central domain of the 16S rRNA, where it helps stabilize the platform of the 30S subunit.</text>
</comment>
<dbReference type="NCBIfam" id="TIGR00165">
    <property type="entry name" value="S18"/>
    <property type="match status" value="1"/>
</dbReference>
<dbReference type="HAMAP" id="MF_00270">
    <property type="entry name" value="Ribosomal_bS18"/>
    <property type="match status" value="1"/>
</dbReference>
<dbReference type="GO" id="GO:0022627">
    <property type="term" value="C:cytosolic small ribosomal subunit"/>
    <property type="evidence" value="ECO:0007669"/>
    <property type="project" value="TreeGrafter"/>
</dbReference>
<dbReference type="Proteomes" id="UP000233517">
    <property type="component" value="Unassembled WGS sequence"/>
</dbReference>
<dbReference type="GO" id="GO:0006412">
    <property type="term" value="P:translation"/>
    <property type="evidence" value="ECO:0007669"/>
    <property type="project" value="UniProtKB-UniRule"/>
</dbReference>
<dbReference type="SUPFAM" id="SSF46911">
    <property type="entry name" value="Ribosomal protein S18"/>
    <property type="match status" value="1"/>
</dbReference>
<comment type="subunit">
    <text evidence="4">Part of the 30S ribosomal subunit. Forms a tight heterodimer with protein bS6.</text>
</comment>
<keyword evidence="4" id="KW-0699">rRNA-binding</keyword>
<proteinExistence type="inferred from homology"/>
<keyword evidence="4" id="KW-0694">RNA-binding</keyword>
<dbReference type="InterPro" id="IPR001648">
    <property type="entry name" value="Ribosomal_bS18"/>
</dbReference>